<reference evidence="1" key="1">
    <citation type="thesis" date="2020" institute="ProQuest LLC" country="789 East Eisenhower Parkway, Ann Arbor, MI, USA">
        <title>Comparative Genomics and Chromosome Evolution.</title>
        <authorList>
            <person name="Mudd A.B."/>
        </authorList>
    </citation>
    <scope>NUCLEOTIDE SEQUENCE</scope>
    <source>
        <strain evidence="1">237g6f4</strain>
        <tissue evidence="1">Blood</tissue>
    </source>
</reference>
<evidence type="ECO:0008006" key="3">
    <source>
        <dbReference type="Google" id="ProtNLM"/>
    </source>
</evidence>
<protein>
    <recommendedName>
        <fullName evidence="3">Secreted protein</fullName>
    </recommendedName>
</protein>
<evidence type="ECO:0000313" key="1">
    <source>
        <dbReference type="EMBL" id="KAG8550058.1"/>
    </source>
</evidence>
<dbReference type="AlphaFoldDB" id="A0AAV6ZUS8"/>
<evidence type="ECO:0000313" key="2">
    <source>
        <dbReference type="Proteomes" id="UP000824782"/>
    </source>
</evidence>
<name>A0AAV6ZUS8_ENGPU</name>
<dbReference type="Proteomes" id="UP000824782">
    <property type="component" value="Unassembled WGS sequence"/>
</dbReference>
<organism evidence="1 2">
    <name type="scientific">Engystomops pustulosus</name>
    <name type="common">Tungara frog</name>
    <name type="synonym">Physalaemus pustulosus</name>
    <dbReference type="NCBI Taxonomy" id="76066"/>
    <lineage>
        <taxon>Eukaryota</taxon>
        <taxon>Metazoa</taxon>
        <taxon>Chordata</taxon>
        <taxon>Craniata</taxon>
        <taxon>Vertebrata</taxon>
        <taxon>Euteleostomi</taxon>
        <taxon>Amphibia</taxon>
        <taxon>Batrachia</taxon>
        <taxon>Anura</taxon>
        <taxon>Neobatrachia</taxon>
        <taxon>Hyloidea</taxon>
        <taxon>Leptodactylidae</taxon>
        <taxon>Leiuperinae</taxon>
        <taxon>Engystomops</taxon>
    </lineage>
</organism>
<dbReference type="EMBL" id="WNYA01000093">
    <property type="protein sequence ID" value="KAG8550058.1"/>
    <property type="molecule type" value="Genomic_DNA"/>
</dbReference>
<keyword evidence="2" id="KW-1185">Reference proteome</keyword>
<comment type="caution">
    <text evidence="1">The sequence shown here is derived from an EMBL/GenBank/DDBJ whole genome shotgun (WGS) entry which is preliminary data.</text>
</comment>
<accession>A0AAV6ZUS8</accession>
<proteinExistence type="predicted"/>
<sequence>MEVILSDRLWPFFSLCFPGHPGEVPDVALSRATSSRSKTLSIREVEVFSVFTVRVASVSRSSLISTSSC</sequence>
<gene>
    <name evidence="1" type="ORF">GDO81_029104</name>
</gene>